<dbReference type="AlphaFoldDB" id="A0A2S7RP88"/>
<gene>
    <name evidence="3" type="ORF">CUS89_13935</name>
</gene>
<dbReference type="InterPro" id="IPR012349">
    <property type="entry name" value="Split_barrel_FMN-bd"/>
</dbReference>
<accession>A0A2S7RP88</accession>
<dbReference type="PANTHER" id="PTHR43567">
    <property type="entry name" value="FLAVOREDOXIN-RELATED-RELATED"/>
    <property type="match status" value="1"/>
</dbReference>
<dbReference type="EMBL" id="PUAP01000047">
    <property type="protein sequence ID" value="PQF21079.1"/>
    <property type="molecule type" value="Genomic_DNA"/>
</dbReference>
<dbReference type="InterPro" id="IPR052174">
    <property type="entry name" value="Flavoredoxin"/>
</dbReference>
<dbReference type="Gene3D" id="2.30.110.10">
    <property type="entry name" value="Electron Transport, Fmn-binding Protein, Chain A"/>
    <property type="match status" value="1"/>
</dbReference>
<evidence type="ECO:0000313" key="4">
    <source>
        <dbReference type="Proteomes" id="UP000237934"/>
    </source>
</evidence>
<dbReference type="Proteomes" id="UP000237934">
    <property type="component" value="Unassembled WGS sequence"/>
</dbReference>
<evidence type="ECO:0000256" key="1">
    <source>
        <dbReference type="ARBA" id="ARBA00001917"/>
    </source>
</evidence>
<dbReference type="PANTHER" id="PTHR43567:SF1">
    <property type="entry name" value="FLAVOREDOXIN"/>
    <property type="match status" value="1"/>
</dbReference>
<dbReference type="RefSeq" id="WP_104872565.1">
    <property type="nucleotide sequence ID" value="NZ_PUAP01000047.1"/>
</dbReference>
<organism evidence="3 4">
    <name type="scientific">Enterococcus mundtii</name>
    <dbReference type="NCBI Taxonomy" id="53346"/>
    <lineage>
        <taxon>Bacteria</taxon>
        <taxon>Bacillati</taxon>
        <taxon>Bacillota</taxon>
        <taxon>Bacilli</taxon>
        <taxon>Lactobacillales</taxon>
        <taxon>Enterococcaceae</taxon>
        <taxon>Enterococcus</taxon>
    </lineage>
</organism>
<evidence type="ECO:0000256" key="2">
    <source>
        <dbReference type="ARBA" id="ARBA00022630"/>
    </source>
</evidence>
<comment type="cofactor">
    <cofactor evidence="1">
        <name>FMN</name>
        <dbReference type="ChEBI" id="CHEBI:58210"/>
    </cofactor>
</comment>
<sequence>MIKKLLDTKKLYYGFPIFVLGYKDEVFGFNYTTCSSSYTLDNQLVIGLSSESNAAAQISTFRCFTFNLVTRDYLKQTEIGGLSKIDKFNVPGAFHYETSKLIDAPIIQESCINFECQVENILEVEGISHVFATILRRSVDDTLIKNGQLFAENLNPVLFMGDSSKRIYRYLSN</sequence>
<reference evidence="3 4" key="1">
    <citation type="journal article" date="2018" name="Pathog. Dis.">
        <title>Whole-genome sequencing based characterization of antimicrobial resistance in Enterococcus.</title>
        <authorList>
            <person name="Tyson G."/>
        </authorList>
    </citation>
    <scope>NUCLEOTIDE SEQUENCE [LARGE SCALE GENOMIC DNA]</scope>
    <source>
        <strain evidence="3 4">CVM N55263</strain>
    </source>
</reference>
<keyword evidence="2" id="KW-0285">Flavoprotein</keyword>
<dbReference type="SUPFAM" id="SSF50475">
    <property type="entry name" value="FMN-binding split barrel"/>
    <property type="match status" value="1"/>
</dbReference>
<protein>
    <submittedName>
        <fullName evidence="3">Flavin reductase</fullName>
    </submittedName>
</protein>
<comment type="caution">
    <text evidence="3">The sequence shown here is derived from an EMBL/GenBank/DDBJ whole genome shotgun (WGS) entry which is preliminary data.</text>
</comment>
<name>A0A2S7RP88_ENTMU</name>
<evidence type="ECO:0000313" key="3">
    <source>
        <dbReference type="EMBL" id="PQF21079.1"/>
    </source>
</evidence>
<proteinExistence type="predicted"/>